<dbReference type="EMBL" id="AQGS01000092">
    <property type="protein sequence ID" value="EPS43019.1"/>
    <property type="molecule type" value="Genomic_DNA"/>
</dbReference>
<dbReference type="SMART" id="SM00198">
    <property type="entry name" value="SCP"/>
    <property type="match status" value="1"/>
</dbReference>
<dbReference type="OrthoDB" id="337038at2759"/>
<name>S8AJC3_DACHA</name>
<evidence type="ECO:0000313" key="4">
    <source>
        <dbReference type="EMBL" id="EPS43019.1"/>
    </source>
</evidence>
<feature type="chain" id="PRO_5004548531" description="SCP domain-containing protein" evidence="2">
    <location>
        <begin position="18"/>
        <end position="242"/>
    </location>
</feature>
<keyword evidence="5" id="KW-1185">Reference proteome</keyword>
<organism evidence="4 5">
    <name type="scientific">Dactylellina haptotyla (strain CBS 200.50)</name>
    <name type="common">Nematode-trapping fungus</name>
    <name type="synonym">Monacrosporium haptotylum</name>
    <dbReference type="NCBI Taxonomy" id="1284197"/>
    <lineage>
        <taxon>Eukaryota</taxon>
        <taxon>Fungi</taxon>
        <taxon>Dikarya</taxon>
        <taxon>Ascomycota</taxon>
        <taxon>Pezizomycotina</taxon>
        <taxon>Orbiliomycetes</taxon>
        <taxon>Orbiliales</taxon>
        <taxon>Orbiliaceae</taxon>
        <taxon>Dactylellina</taxon>
    </lineage>
</organism>
<dbReference type="STRING" id="1284197.S8AJC3"/>
<dbReference type="OMA" id="THEVGCA"/>
<dbReference type="Proteomes" id="UP000015100">
    <property type="component" value="Unassembled WGS sequence"/>
</dbReference>
<evidence type="ECO:0000259" key="3">
    <source>
        <dbReference type="SMART" id="SM00198"/>
    </source>
</evidence>
<keyword evidence="2" id="KW-0732">Signal</keyword>
<reference evidence="5" key="2">
    <citation type="submission" date="2013-04" db="EMBL/GenBank/DDBJ databases">
        <title>Genomic mechanisms accounting for the adaptation to parasitism in nematode-trapping fungi.</title>
        <authorList>
            <person name="Ahren D.G."/>
        </authorList>
    </citation>
    <scope>NUCLEOTIDE SEQUENCE [LARGE SCALE GENOMIC DNA]</scope>
    <source>
        <strain evidence="5">CBS 200.50</strain>
    </source>
</reference>
<dbReference type="PROSITE" id="PS01009">
    <property type="entry name" value="CRISP_1"/>
    <property type="match status" value="1"/>
</dbReference>
<dbReference type="InterPro" id="IPR018244">
    <property type="entry name" value="Allrgn_V5/Tpx1_CS"/>
</dbReference>
<evidence type="ECO:0000313" key="5">
    <source>
        <dbReference type="Proteomes" id="UP000015100"/>
    </source>
</evidence>
<gene>
    <name evidence="4" type="ORF">H072_2995</name>
</gene>
<evidence type="ECO:0000256" key="1">
    <source>
        <dbReference type="SAM" id="MobiDB-lite"/>
    </source>
</evidence>
<sequence>MRSAVLSLAVLAATALAAPVKDCAIKYARDVVVEYVDITVTQTVYVTEGAAPTTTPCTKNKVVPVTTVTYEAPAYTPEPAPSSYQAPVYNAPAPSPSPQPAPPPTAPTSDDQKCLEAHNSFRAKHGAGALTWSQEMADYARDKTQDCSMHHSGGPYGENLAFGYGDVVSAVTAWYDEKNQYSDGTGFSMGTGHFTQLVWKATTEIGCYNRQCGGSQYLMCEYRSPGNVMGNNNEYFRENVQM</sequence>
<evidence type="ECO:0000256" key="2">
    <source>
        <dbReference type="SAM" id="SignalP"/>
    </source>
</evidence>
<dbReference type="HOGENOM" id="CLU_1147156_0_0_1"/>
<feature type="region of interest" description="Disordered" evidence="1">
    <location>
        <begin position="81"/>
        <end position="112"/>
    </location>
</feature>
<dbReference type="GO" id="GO:0005576">
    <property type="term" value="C:extracellular region"/>
    <property type="evidence" value="ECO:0007669"/>
    <property type="project" value="InterPro"/>
</dbReference>
<reference evidence="4 5" key="1">
    <citation type="journal article" date="2013" name="PLoS Genet.">
        <title>Genomic mechanisms accounting for the adaptation to parasitism in nematode-trapping fungi.</title>
        <authorList>
            <person name="Meerupati T."/>
            <person name="Andersson K.M."/>
            <person name="Friman E."/>
            <person name="Kumar D."/>
            <person name="Tunlid A."/>
            <person name="Ahren D."/>
        </authorList>
    </citation>
    <scope>NUCLEOTIDE SEQUENCE [LARGE SCALE GENOMIC DNA]</scope>
    <source>
        <strain evidence="4 5">CBS 200.50</strain>
    </source>
</reference>
<dbReference type="Gene3D" id="3.40.33.10">
    <property type="entry name" value="CAP"/>
    <property type="match status" value="1"/>
</dbReference>
<dbReference type="InterPro" id="IPR001283">
    <property type="entry name" value="CRISP-related"/>
</dbReference>
<dbReference type="PRINTS" id="PR00837">
    <property type="entry name" value="V5TPXLIKE"/>
</dbReference>
<dbReference type="eggNOG" id="KOG3017">
    <property type="taxonomic scope" value="Eukaryota"/>
</dbReference>
<feature type="compositionally biased region" description="Pro residues" evidence="1">
    <location>
        <begin position="93"/>
        <end position="106"/>
    </location>
</feature>
<protein>
    <recommendedName>
        <fullName evidence="3">SCP domain-containing protein</fullName>
    </recommendedName>
</protein>
<feature type="domain" description="SCP" evidence="3">
    <location>
        <begin position="109"/>
        <end position="230"/>
    </location>
</feature>
<dbReference type="InterPro" id="IPR035940">
    <property type="entry name" value="CAP_sf"/>
</dbReference>
<dbReference type="SUPFAM" id="SSF55797">
    <property type="entry name" value="PR-1-like"/>
    <property type="match status" value="1"/>
</dbReference>
<comment type="caution">
    <text evidence="4">The sequence shown here is derived from an EMBL/GenBank/DDBJ whole genome shotgun (WGS) entry which is preliminary data.</text>
</comment>
<dbReference type="Pfam" id="PF00188">
    <property type="entry name" value="CAP"/>
    <property type="match status" value="1"/>
</dbReference>
<feature type="signal peptide" evidence="2">
    <location>
        <begin position="1"/>
        <end position="17"/>
    </location>
</feature>
<dbReference type="InterPro" id="IPR014044">
    <property type="entry name" value="CAP_dom"/>
</dbReference>
<dbReference type="PANTHER" id="PTHR10334">
    <property type="entry name" value="CYSTEINE-RICH SECRETORY PROTEIN-RELATED"/>
    <property type="match status" value="1"/>
</dbReference>
<dbReference type="AlphaFoldDB" id="S8AJC3"/>
<accession>S8AJC3</accession>
<proteinExistence type="predicted"/>